<dbReference type="Proteomes" id="UP000022910">
    <property type="component" value="Unassembled WGS sequence"/>
</dbReference>
<evidence type="ECO:0000313" key="3">
    <source>
        <dbReference type="Proteomes" id="UP000022910"/>
    </source>
</evidence>
<dbReference type="HOGENOM" id="CLU_1571476_0_0_1"/>
<sequence>MNVRTLNISGRTLGIVGAVLTDFGAFSPFHRAPGFRSSSLITSSPVSGGLLLLCAVAGGYYASNGKHWKVFLISFLSIALAVFGIMSYFGMLESLQSSATDLHLGWLGRRYAEHVSLSWGVLVIFVGSGVMFKGAGKMRREAKALKRAVIAKPALEIVEEQRQKLDSRRV</sequence>
<name>A0A015KIT3_RHIIW</name>
<accession>A0A015KIT3</accession>
<evidence type="ECO:0000313" key="2">
    <source>
        <dbReference type="EMBL" id="EXX79540.1"/>
    </source>
</evidence>
<keyword evidence="1" id="KW-0472">Membrane</keyword>
<gene>
    <name evidence="2" type="ORF">RirG_004580</name>
</gene>
<keyword evidence="1" id="KW-0812">Transmembrane</keyword>
<keyword evidence="3" id="KW-1185">Reference proteome</keyword>
<dbReference type="EMBL" id="JEMT01002733">
    <property type="protein sequence ID" value="EXX79540.1"/>
    <property type="molecule type" value="Genomic_DNA"/>
</dbReference>
<dbReference type="AlphaFoldDB" id="A0A015KIT3"/>
<feature type="transmembrane region" description="Helical" evidence="1">
    <location>
        <begin position="41"/>
        <end position="63"/>
    </location>
</feature>
<comment type="caution">
    <text evidence="2">The sequence shown here is derived from an EMBL/GenBank/DDBJ whole genome shotgun (WGS) entry which is preliminary data.</text>
</comment>
<keyword evidence="1" id="KW-1133">Transmembrane helix</keyword>
<reference evidence="2 3" key="1">
    <citation type="submission" date="2014-02" db="EMBL/GenBank/DDBJ databases">
        <title>Single nucleus genome sequencing reveals high similarity among nuclei of an endomycorrhizal fungus.</title>
        <authorList>
            <person name="Lin K."/>
            <person name="Geurts R."/>
            <person name="Zhang Z."/>
            <person name="Limpens E."/>
            <person name="Saunders D.G."/>
            <person name="Mu D."/>
            <person name="Pang E."/>
            <person name="Cao H."/>
            <person name="Cha H."/>
            <person name="Lin T."/>
            <person name="Zhou Q."/>
            <person name="Shang Y."/>
            <person name="Li Y."/>
            <person name="Ivanov S."/>
            <person name="Sharma T."/>
            <person name="Velzen R.V."/>
            <person name="Ruijter N.D."/>
            <person name="Aanen D.K."/>
            <person name="Win J."/>
            <person name="Kamoun S."/>
            <person name="Bisseling T."/>
            <person name="Huang S."/>
        </authorList>
    </citation>
    <scope>NUCLEOTIDE SEQUENCE [LARGE SCALE GENOMIC DNA]</scope>
    <source>
        <strain evidence="3">DAOM197198w</strain>
    </source>
</reference>
<proteinExistence type="predicted"/>
<feature type="transmembrane region" description="Helical" evidence="1">
    <location>
        <begin position="12"/>
        <end position="29"/>
    </location>
</feature>
<feature type="transmembrane region" description="Helical" evidence="1">
    <location>
        <begin position="70"/>
        <end position="91"/>
    </location>
</feature>
<evidence type="ECO:0000256" key="1">
    <source>
        <dbReference type="SAM" id="Phobius"/>
    </source>
</evidence>
<organism evidence="2 3">
    <name type="scientific">Rhizophagus irregularis (strain DAOM 197198w)</name>
    <name type="common">Glomus intraradices</name>
    <dbReference type="NCBI Taxonomy" id="1432141"/>
    <lineage>
        <taxon>Eukaryota</taxon>
        <taxon>Fungi</taxon>
        <taxon>Fungi incertae sedis</taxon>
        <taxon>Mucoromycota</taxon>
        <taxon>Glomeromycotina</taxon>
        <taxon>Glomeromycetes</taxon>
        <taxon>Glomerales</taxon>
        <taxon>Glomeraceae</taxon>
        <taxon>Rhizophagus</taxon>
    </lineage>
</organism>
<protein>
    <submittedName>
        <fullName evidence="2">Uncharacterized protein</fullName>
    </submittedName>
</protein>
<feature type="transmembrane region" description="Helical" evidence="1">
    <location>
        <begin position="111"/>
        <end position="132"/>
    </location>
</feature>